<evidence type="ECO:0000256" key="6">
    <source>
        <dbReference type="HAMAP-Rule" id="MF_03015"/>
    </source>
</evidence>
<keyword evidence="9" id="KW-1185">Reference proteome</keyword>
<keyword evidence="3 6" id="KW-0963">Cytoplasm</keyword>
<dbReference type="CDD" id="cd01425">
    <property type="entry name" value="RPS2"/>
    <property type="match status" value="1"/>
</dbReference>
<evidence type="ECO:0000256" key="2">
    <source>
        <dbReference type="ARBA" id="ARBA00006242"/>
    </source>
</evidence>
<dbReference type="PANTHER" id="PTHR11489">
    <property type="entry name" value="40S RIBOSOMAL PROTEIN SA"/>
    <property type="match status" value="1"/>
</dbReference>
<evidence type="ECO:0000256" key="1">
    <source>
        <dbReference type="ARBA" id="ARBA00004496"/>
    </source>
</evidence>
<dbReference type="GO" id="GO:0005840">
    <property type="term" value="C:ribosome"/>
    <property type="evidence" value="ECO:0007669"/>
    <property type="project" value="UniProtKB-KW"/>
</dbReference>
<name>A0ABQ5JRN0_9EUKA</name>
<dbReference type="SUPFAM" id="SSF52313">
    <property type="entry name" value="Ribosomal protein S2"/>
    <property type="match status" value="1"/>
</dbReference>
<dbReference type="Gene3D" id="3.40.50.10490">
    <property type="entry name" value="Glucose-6-phosphate isomerase like protein, domain 1"/>
    <property type="match status" value="1"/>
</dbReference>
<dbReference type="Pfam" id="PF00318">
    <property type="entry name" value="Ribosomal_S2"/>
    <property type="match status" value="2"/>
</dbReference>
<evidence type="ECO:0000256" key="7">
    <source>
        <dbReference type="SAM" id="MobiDB-lite"/>
    </source>
</evidence>
<evidence type="ECO:0000256" key="3">
    <source>
        <dbReference type="ARBA" id="ARBA00022490"/>
    </source>
</evidence>
<dbReference type="EMBL" id="BQXS01011593">
    <property type="protein sequence ID" value="GKT14460.1"/>
    <property type="molecule type" value="Genomic_DNA"/>
</dbReference>
<evidence type="ECO:0000313" key="8">
    <source>
        <dbReference type="EMBL" id="GKT14460.1"/>
    </source>
</evidence>
<feature type="compositionally biased region" description="Acidic residues" evidence="7">
    <location>
        <begin position="244"/>
        <end position="261"/>
    </location>
</feature>
<comment type="subunit">
    <text evidence="6">Component of the small ribosomal subunit. Mature ribosomes consist of a small (40S) and a large (60S) subunit. The 40S subunit contains about 33 different proteins and 1 molecule of RNA (18S). The 60S subunit contains about 49 different proteins and 3 molecules of RNA (25S, 5.8S and 5S). Interacts with ribosomal protein S21.</text>
</comment>
<protein>
    <recommendedName>
        <fullName evidence="6">Small ribosomal subunit protein uS2</fullName>
    </recommendedName>
</protein>
<dbReference type="Proteomes" id="UP001057375">
    <property type="component" value="Unassembled WGS sequence"/>
</dbReference>
<gene>
    <name evidence="8" type="ORF">ADUPG1_010493</name>
</gene>
<feature type="region of interest" description="Disordered" evidence="7">
    <location>
        <begin position="223"/>
        <end position="261"/>
    </location>
</feature>
<dbReference type="NCBIfam" id="TIGR01012">
    <property type="entry name" value="uS2_euk_arch"/>
    <property type="match status" value="1"/>
</dbReference>
<dbReference type="PRINTS" id="PR00395">
    <property type="entry name" value="RIBOSOMALS2"/>
</dbReference>
<evidence type="ECO:0000256" key="5">
    <source>
        <dbReference type="ARBA" id="ARBA00023274"/>
    </source>
</evidence>
<evidence type="ECO:0000313" key="9">
    <source>
        <dbReference type="Proteomes" id="UP001057375"/>
    </source>
</evidence>
<reference evidence="8" key="1">
    <citation type="submission" date="2022-03" db="EMBL/GenBank/DDBJ databases">
        <title>Draft genome sequence of Aduncisulcus paluster, a free-living microaerophilic Fornicata.</title>
        <authorList>
            <person name="Yuyama I."/>
            <person name="Kume K."/>
            <person name="Tamura T."/>
            <person name="Inagaki Y."/>
            <person name="Hashimoto T."/>
        </authorList>
    </citation>
    <scope>NUCLEOTIDE SEQUENCE</scope>
    <source>
        <strain evidence="8">NY0171</strain>
    </source>
</reference>
<comment type="subcellular location">
    <subcellularLocation>
        <location evidence="1 6">Cytoplasm</location>
    </subcellularLocation>
</comment>
<evidence type="ECO:0000256" key="4">
    <source>
        <dbReference type="ARBA" id="ARBA00022980"/>
    </source>
</evidence>
<organism evidence="8 9">
    <name type="scientific">Aduncisulcus paluster</name>
    <dbReference type="NCBI Taxonomy" id="2918883"/>
    <lineage>
        <taxon>Eukaryota</taxon>
        <taxon>Metamonada</taxon>
        <taxon>Carpediemonas-like organisms</taxon>
        <taxon>Aduncisulcus</taxon>
    </lineage>
</organism>
<comment type="similarity">
    <text evidence="2 6">Belongs to the universal ribosomal protein uS2 family.</text>
</comment>
<keyword evidence="4 6" id="KW-0689">Ribosomal protein</keyword>
<proteinExistence type="inferred from homology"/>
<dbReference type="HAMAP" id="MF_03015">
    <property type="entry name" value="Ribosomal_S2_euk"/>
    <property type="match status" value="1"/>
</dbReference>
<dbReference type="InterPro" id="IPR005707">
    <property type="entry name" value="Ribosomal_uS2_euk/arc"/>
</dbReference>
<keyword evidence="5 6" id="KW-0687">Ribonucleoprotein</keyword>
<sequence>MSQVATVLDLSQSDVEKLLASHAHLGTKHCLKAMEGYVHTRRGDGVHVIDVRQTWEKLVLAARILAAVENPADVVVCGVRNYCQRASLKIARYTGFTSLTGRFTPGTFTNRLNPTFIEPRVLIVNDPRNDHQAIREAAYCNCPVIAFCDTDAPLRYVDVAIPCNNKSTYSIGVMYWMLTREVLRIRGEIVRHTEWDVLPDMFFHRDPEEMQKIAKQIEDKEKKAAAAAAAPAEEEVKEAWAGEGEWEEEEEDEGEDADAWI</sequence>
<comment type="function">
    <text evidence="6">Required for the assembly and/or stability of the 40S ribosomal subunit. Required for the processing of the 20S rRNA-precursor to mature 18S rRNA in a late step of the maturation of 40S ribosomal subunits.</text>
</comment>
<dbReference type="InterPro" id="IPR023591">
    <property type="entry name" value="Ribosomal_uS2_flav_dom_sf"/>
</dbReference>
<dbReference type="InterPro" id="IPR027498">
    <property type="entry name" value="Ribosomal_uS2_euk"/>
</dbReference>
<accession>A0ABQ5JRN0</accession>
<dbReference type="InterPro" id="IPR001865">
    <property type="entry name" value="Ribosomal_uS2"/>
</dbReference>
<comment type="caution">
    <text evidence="8">The sequence shown here is derived from an EMBL/GenBank/DDBJ whole genome shotgun (WGS) entry which is preliminary data.</text>
</comment>